<sequence length="75" mass="8356">MQNRFQIGIRIVPGLMDVCRVLADTEHLGAEVCKNAIILDHLPQLRRAYKLCRIAYEDHLLASVVGEVDLGDVAV</sequence>
<dbReference type="STRING" id="351160.RCIA187"/>
<dbReference type="Proteomes" id="UP000000663">
    <property type="component" value="Chromosome"/>
</dbReference>
<evidence type="ECO:0000313" key="2">
    <source>
        <dbReference type="Proteomes" id="UP000000663"/>
    </source>
</evidence>
<name>Q0W200_METAR</name>
<dbReference type="AlphaFoldDB" id="Q0W200"/>
<organism evidence="1 2">
    <name type="scientific">Methanocella arvoryzae (strain DSM 22066 / NBRC 105507 / MRE50)</name>
    <dbReference type="NCBI Taxonomy" id="351160"/>
    <lineage>
        <taxon>Archaea</taxon>
        <taxon>Methanobacteriati</taxon>
        <taxon>Methanobacteriota</taxon>
        <taxon>Stenosarchaea group</taxon>
        <taxon>Methanomicrobia</taxon>
        <taxon>Methanocellales</taxon>
        <taxon>Methanocellaceae</taxon>
        <taxon>Methanocella</taxon>
    </lineage>
</organism>
<reference evidence="1 2" key="1">
    <citation type="journal article" date="2006" name="Science">
        <title>Genome of rice cluster I archaea -- the key methane producers in the rice rhizosphere.</title>
        <authorList>
            <person name="Erkel C."/>
            <person name="Kube M."/>
            <person name="Reinhardt R."/>
            <person name="Liesack W."/>
        </authorList>
    </citation>
    <scope>NUCLEOTIDE SEQUENCE [LARGE SCALE GENOMIC DNA]</scope>
    <source>
        <strain evidence="2">DSM 22066 / NBRC 105507 / MRE50</strain>
    </source>
</reference>
<dbReference type="KEGG" id="rci:RCIA187"/>
<gene>
    <name evidence="1" type="ORF">RCIA187</name>
</gene>
<keyword evidence="2" id="KW-1185">Reference proteome</keyword>
<evidence type="ECO:0000313" key="1">
    <source>
        <dbReference type="EMBL" id="CAJ37593.1"/>
    </source>
</evidence>
<accession>Q0W200</accession>
<proteinExistence type="predicted"/>
<protein>
    <submittedName>
        <fullName evidence="1">Uncharacterized protein</fullName>
    </submittedName>
</protein>
<dbReference type="EMBL" id="AM114193">
    <property type="protein sequence ID" value="CAJ37593.1"/>
    <property type="molecule type" value="Genomic_DNA"/>
</dbReference>